<evidence type="ECO:0000313" key="3">
    <source>
        <dbReference type="Proteomes" id="UP000051952"/>
    </source>
</evidence>
<organism evidence="2 3">
    <name type="scientific">Bodo saltans</name>
    <name type="common">Flagellated protozoan</name>
    <dbReference type="NCBI Taxonomy" id="75058"/>
    <lineage>
        <taxon>Eukaryota</taxon>
        <taxon>Discoba</taxon>
        <taxon>Euglenozoa</taxon>
        <taxon>Kinetoplastea</taxon>
        <taxon>Metakinetoplastina</taxon>
        <taxon>Eubodonida</taxon>
        <taxon>Bodonidae</taxon>
        <taxon>Bodo</taxon>
    </lineage>
</organism>
<evidence type="ECO:0000313" key="2">
    <source>
        <dbReference type="EMBL" id="CUF66513.1"/>
    </source>
</evidence>
<dbReference type="VEuPathDB" id="TriTrypDB:BSAL_64625"/>
<accession>A0A0S4ISN7</accession>
<gene>
    <name evidence="2" type="ORF">BSAL_64625</name>
</gene>
<proteinExistence type="predicted"/>
<reference evidence="3" key="1">
    <citation type="submission" date="2015-09" db="EMBL/GenBank/DDBJ databases">
        <authorList>
            <consortium name="Pathogen Informatics"/>
        </authorList>
    </citation>
    <scope>NUCLEOTIDE SEQUENCE [LARGE SCALE GENOMIC DNA]</scope>
    <source>
        <strain evidence="3">Lake Konstanz</strain>
    </source>
</reference>
<sequence length="436" mass="47826">MATRRVPQRQAPFARRGRRETRAWPSPPLRALATWSSAELAAPMSGMMQGKLDQEQRGGSCTSSSNMISCLHLGCTRQHPVVDFGEAKKMSMLPSHLHQQAKKSSTWPAAAPLDPIVAAALQRINTRLPSTTAGQTSEHRGCNSNDWLIFGADASLPPRSYPGVAITADLHFPWYARTSIRRALAAQSSSSVGAPLFDMLVSDTLSPELELSTSVSRLPPLEVTKHYNREERSVSLVNPSSPSSIFAAASNALAVKGPARGSTSSHVTDPVLASLAVGLPLLSHGSLAVVRLSRRDQRTKSENTGAAVRTLRQRFANVDFFRDDAGMIALCYGSSIHAGHVLNTPHNLREDFPGFTRATETRRRPKSWDHYSNPLSTENTFFMALHPAFDKAPPPDVLAEKLKREKEAEDRRDQRDGVFMDAVSQTLDSFEENLER</sequence>
<dbReference type="Proteomes" id="UP000051952">
    <property type="component" value="Unassembled WGS sequence"/>
</dbReference>
<dbReference type="AlphaFoldDB" id="A0A0S4ISN7"/>
<keyword evidence="3" id="KW-1185">Reference proteome</keyword>
<dbReference type="EMBL" id="CYKH01000377">
    <property type="protein sequence ID" value="CUF66513.1"/>
    <property type="molecule type" value="Genomic_DNA"/>
</dbReference>
<name>A0A0S4ISN7_BODSA</name>
<feature type="region of interest" description="Disordered" evidence="1">
    <location>
        <begin position="1"/>
        <end position="26"/>
    </location>
</feature>
<evidence type="ECO:0000256" key="1">
    <source>
        <dbReference type="SAM" id="MobiDB-lite"/>
    </source>
</evidence>
<protein>
    <submittedName>
        <fullName evidence="2">Uncharacterized protein</fullName>
    </submittedName>
</protein>